<feature type="domain" description="Alanine racemase N-terminal" evidence="5">
    <location>
        <begin position="10"/>
        <end position="219"/>
    </location>
</feature>
<dbReference type="PANTHER" id="PTHR10146">
    <property type="entry name" value="PROLINE SYNTHETASE CO-TRANSCRIBED BACTERIAL HOMOLOG PROTEIN"/>
    <property type="match status" value="1"/>
</dbReference>
<dbReference type="SUPFAM" id="SSF51419">
    <property type="entry name" value="PLP-binding barrel"/>
    <property type="match status" value="1"/>
</dbReference>
<accession>A0A0H2ME67</accession>
<evidence type="ECO:0000313" key="6">
    <source>
        <dbReference type="EMBL" id="KLN60854.1"/>
    </source>
</evidence>
<dbReference type="InterPro" id="IPR001608">
    <property type="entry name" value="Ala_racemase_N"/>
</dbReference>
<organism evidence="6 7">
    <name type="scientific">Kiloniella spongiae</name>
    <dbReference type="NCBI Taxonomy" id="1489064"/>
    <lineage>
        <taxon>Bacteria</taxon>
        <taxon>Pseudomonadati</taxon>
        <taxon>Pseudomonadota</taxon>
        <taxon>Alphaproteobacteria</taxon>
        <taxon>Rhodospirillales</taxon>
        <taxon>Kiloniellaceae</taxon>
        <taxon>Kiloniella</taxon>
    </lineage>
</organism>
<dbReference type="STRING" id="1489064.WH96_10345"/>
<dbReference type="CDD" id="cd00635">
    <property type="entry name" value="PLPDE_III_YBL036c_like"/>
    <property type="match status" value="1"/>
</dbReference>
<dbReference type="HAMAP" id="MF_02087">
    <property type="entry name" value="PLP_homeostasis"/>
    <property type="match status" value="1"/>
</dbReference>
<dbReference type="InterPro" id="IPR029066">
    <property type="entry name" value="PLP-binding_barrel"/>
</dbReference>
<evidence type="ECO:0000256" key="2">
    <source>
        <dbReference type="HAMAP-Rule" id="MF_02087"/>
    </source>
</evidence>
<evidence type="ECO:0000313" key="7">
    <source>
        <dbReference type="Proteomes" id="UP000035444"/>
    </source>
</evidence>
<keyword evidence="7" id="KW-1185">Reference proteome</keyword>
<dbReference type="FunFam" id="3.20.20.10:FF:000018">
    <property type="entry name" value="Pyridoxal phosphate homeostasis protein"/>
    <property type="match status" value="1"/>
</dbReference>
<dbReference type="PIRSF" id="PIRSF004848">
    <property type="entry name" value="YBL036c_PLPDEIII"/>
    <property type="match status" value="1"/>
</dbReference>
<keyword evidence="1 2" id="KW-0663">Pyridoxal phosphate</keyword>
<dbReference type="Pfam" id="PF01168">
    <property type="entry name" value="Ala_racemase_N"/>
    <property type="match status" value="1"/>
</dbReference>
<dbReference type="AlphaFoldDB" id="A0A0H2ME67"/>
<comment type="similarity">
    <text evidence="2 4">Belongs to the pyridoxal phosphate-binding protein YggS/PROSC family.</text>
</comment>
<name>A0A0H2ME67_9PROT</name>
<feature type="modified residue" description="N6-(pyridoxal phosphate)lysine" evidence="2 3">
    <location>
        <position position="36"/>
    </location>
</feature>
<dbReference type="Gene3D" id="3.20.20.10">
    <property type="entry name" value="Alanine racemase"/>
    <property type="match status" value="1"/>
</dbReference>
<dbReference type="OrthoDB" id="9804072at2"/>
<comment type="caution">
    <text evidence="6">The sequence shown here is derived from an EMBL/GenBank/DDBJ whole genome shotgun (WGS) entry which is preliminary data.</text>
</comment>
<comment type="function">
    <text evidence="2">Pyridoxal 5'-phosphate (PLP)-binding protein, which is involved in PLP homeostasis.</text>
</comment>
<dbReference type="NCBIfam" id="TIGR00044">
    <property type="entry name" value="YggS family pyridoxal phosphate-dependent enzyme"/>
    <property type="match status" value="1"/>
</dbReference>
<evidence type="ECO:0000259" key="5">
    <source>
        <dbReference type="Pfam" id="PF01168"/>
    </source>
</evidence>
<gene>
    <name evidence="6" type="ORF">WH96_10345</name>
</gene>
<dbReference type="PANTHER" id="PTHR10146:SF14">
    <property type="entry name" value="PYRIDOXAL PHOSPHATE HOMEOSTASIS PROTEIN"/>
    <property type="match status" value="1"/>
</dbReference>
<evidence type="ECO:0000256" key="1">
    <source>
        <dbReference type="ARBA" id="ARBA00022898"/>
    </source>
</evidence>
<comment type="cofactor">
    <cofactor evidence="3">
        <name>pyridoxal 5'-phosphate</name>
        <dbReference type="ChEBI" id="CHEBI:597326"/>
    </cofactor>
</comment>
<dbReference type="EMBL" id="LAQL01000006">
    <property type="protein sequence ID" value="KLN60854.1"/>
    <property type="molecule type" value="Genomic_DNA"/>
</dbReference>
<evidence type="ECO:0000256" key="3">
    <source>
        <dbReference type="PIRSR" id="PIRSR004848-1"/>
    </source>
</evidence>
<evidence type="ECO:0000256" key="4">
    <source>
        <dbReference type="RuleBase" id="RU004514"/>
    </source>
</evidence>
<reference evidence="6 7" key="1">
    <citation type="submission" date="2015-03" db="EMBL/GenBank/DDBJ databases">
        <title>Genome Sequence of Kiloniella spongiae MEBiC09566, isolated from a marine sponge.</title>
        <authorList>
            <person name="Shao Z."/>
            <person name="Wang L."/>
            <person name="Li X."/>
        </authorList>
    </citation>
    <scope>NUCLEOTIDE SEQUENCE [LARGE SCALE GENOMIC DNA]</scope>
    <source>
        <strain evidence="6 7">MEBiC09566</strain>
    </source>
</reference>
<protein>
    <recommendedName>
        <fullName evidence="2">Pyridoxal phosphate homeostasis protein</fullName>
        <shortName evidence="2">PLP homeostasis protein</shortName>
    </recommendedName>
</protein>
<dbReference type="RefSeq" id="WP_047764067.1">
    <property type="nucleotide sequence ID" value="NZ_LAQL01000006.1"/>
</dbReference>
<dbReference type="Proteomes" id="UP000035444">
    <property type="component" value="Unassembled WGS sequence"/>
</dbReference>
<dbReference type="InterPro" id="IPR011078">
    <property type="entry name" value="PyrdxlP_homeostasis"/>
</dbReference>
<dbReference type="GO" id="GO:0030170">
    <property type="term" value="F:pyridoxal phosphate binding"/>
    <property type="evidence" value="ECO:0007669"/>
    <property type="project" value="UniProtKB-UniRule"/>
</dbReference>
<proteinExistence type="inferred from homology"/>
<dbReference type="PATRIC" id="fig|1489064.4.peg.3364"/>
<sequence length="222" mass="24621">MSLIAENLLSIREKIETAAKTSLMNQGDVNLIAVSKTKPLEAVEEAYAAGQKVFGENKVQEALTKFRDLKDQHSDIEVHLIGPLQTNKAKEAVSLFDVIESVDRPKLVTALIKEMKKQDRWPDCFIQVNTGEEDQKAGVLPKELESLIDFSKEQGLPVIGLMCIPPVDEEAATHFSFLYELAKKHNLSCVSMGMSADFEKAIRFGATDVRVGSSIFGQRNKI</sequence>